<dbReference type="NCBIfam" id="TIGR01575">
    <property type="entry name" value="rimI"/>
    <property type="match status" value="1"/>
</dbReference>
<feature type="domain" description="N-acetyltransferase" evidence="5">
    <location>
        <begin position="14"/>
        <end position="158"/>
    </location>
</feature>
<gene>
    <name evidence="6" type="ORF">SAMN05421734_104210</name>
</gene>
<evidence type="ECO:0000256" key="1">
    <source>
        <dbReference type="ARBA" id="ARBA00005395"/>
    </source>
</evidence>
<evidence type="ECO:0000259" key="5">
    <source>
        <dbReference type="PROSITE" id="PS51186"/>
    </source>
</evidence>
<dbReference type="Pfam" id="PF00583">
    <property type="entry name" value="Acetyltransf_1"/>
    <property type="match status" value="1"/>
</dbReference>
<dbReference type="CDD" id="cd04301">
    <property type="entry name" value="NAT_SF"/>
    <property type="match status" value="1"/>
</dbReference>
<dbReference type="SUPFAM" id="SSF55729">
    <property type="entry name" value="Acyl-CoA N-acyltransferases (Nat)"/>
    <property type="match status" value="1"/>
</dbReference>
<evidence type="ECO:0000256" key="4">
    <source>
        <dbReference type="ARBA" id="ARBA00023315"/>
    </source>
</evidence>
<dbReference type="Gene3D" id="3.40.630.30">
    <property type="match status" value="1"/>
</dbReference>
<reference evidence="7" key="1">
    <citation type="submission" date="2016-09" db="EMBL/GenBank/DDBJ databases">
        <authorList>
            <person name="Varghese N."/>
            <person name="Submissions S."/>
        </authorList>
    </citation>
    <scope>NUCLEOTIDE SEQUENCE [LARGE SCALE GENOMIC DNA]</scope>
    <source>
        <strain evidence="7">S5</strain>
    </source>
</reference>
<evidence type="ECO:0000313" key="6">
    <source>
        <dbReference type="EMBL" id="SDC13028.1"/>
    </source>
</evidence>
<protein>
    <submittedName>
        <fullName evidence="6">[SSU ribosomal protein S18P]-alanine acetyltransferase</fullName>
    </submittedName>
</protein>
<keyword evidence="7" id="KW-1185">Reference proteome</keyword>
<dbReference type="GO" id="GO:0008080">
    <property type="term" value="F:N-acetyltransferase activity"/>
    <property type="evidence" value="ECO:0007669"/>
    <property type="project" value="InterPro"/>
</dbReference>
<evidence type="ECO:0000256" key="3">
    <source>
        <dbReference type="ARBA" id="ARBA00022679"/>
    </source>
</evidence>
<dbReference type="PANTHER" id="PTHR43420:SF44">
    <property type="entry name" value="ACETYLTRANSFERASE YPEA"/>
    <property type="match status" value="1"/>
</dbReference>
<keyword evidence="2" id="KW-0963">Cytoplasm</keyword>
<dbReference type="InterPro" id="IPR050680">
    <property type="entry name" value="YpeA/RimI_acetyltransf"/>
</dbReference>
<evidence type="ECO:0000313" key="7">
    <source>
        <dbReference type="Proteomes" id="UP000242949"/>
    </source>
</evidence>
<sequence>MVGKPKGWFQMSQPIIRDMDRKDIDAVEMIERETFSTPWSREIYLKEIEENKFAYYFVIEEDQEIVGFCGVWFVFDDAQITNLAIDKRHRNKGYGKMLFQYVLNRAIARGIHQLSLEVRESNETAQSLYKKFGLQPAGIRKQYYTDNQEDAIVMWVKL</sequence>
<name>A0A1G6J2K3_9BACI</name>
<keyword evidence="6" id="KW-0687">Ribonucleoprotein</keyword>
<accession>A0A1G6J2K3</accession>
<keyword evidence="3 6" id="KW-0808">Transferase</keyword>
<dbReference type="GO" id="GO:0005840">
    <property type="term" value="C:ribosome"/>
    <property type="evidence" value="ECO:0007669"/>
    <property type="project" value="UniProtKB-KW"/>
</dbReference>
<keyword evidence="6" id="KW-0689">Ribosomal protein</keyword>
<dbReference type="EMBL" id="FMYI01000004">
    <property type="protein sequence ID" value="SDC13028.1"/>
    <property type="molecule type" value="Genomic_DNA"/>
</dbReference>
<organism evidence="6 7">
    <name type="scientific">Pelagirhabdus alkalitolerans</name>
    <dbReference type="NCBI Taxonomy" id="1612202"/>
    <lineage>
        <taxon>Bacteria</taxon>
        <taxon>Bacillati</taxon>
        <taxon>Bacillota</taxon>
        <taxon>Bacilli</taxon>
        <taxon>Bacillales</taxon>
        <taxon>Bacillaceae</taxon>
        <taxon>Pelagirhabdus</taxon>
    </lineage>
</organism>
<comment type="similarity">
    <text evidence="1">Belongs to the acetyltransferase family. RimI subfamily.</text>
</comment>
<proteinExistence type="inferred from homology"/>
<dbReference type="PANTHER" id="PTHR43420">
    <property type="entry name" value="ACETYLTRANSFERASE"/>
    <property type="match status" value="1"/>
</dbReference>
<dbReference type="STRING" id="1612202.SAMN05421734_104210"/>
<evidence type="ECO:0000256" key="2">
    <source>
        <dbReference type="ARBA" id="ARBA00022490"/>
    </source>
</evidence>
<dbReference type="PROSITE" id="PS51186">
    <property type="entry name" value="GNAT"/>
    <property type="match status" value="1"/>
</dbReference>
<dbReference type="AlphaFoldDB" id="A0A1G6J2K3"/>
<dbReference type="InterPro" id="IPR006464">
    <property type="entry name" value="AcTrfase_RimI/Ard1"/>
</dbReference>
<dbReference type="Proteomes" id="UP000242949">
    <property type="component" value="Unassembled WGS sequence"/>
</dbReference>
<dbReference type="InterPro" id="IPR000182">
    <property type="entry name" value="GNAT_dom"/>
</dbReference>
<dbReference type="InterPro" id="IPR016181">
    <property type="entry name" value="Acyl_CoA_acyltransferase"/>
</dbReference>
<keyword evidence="4" id="KW-0012">Acyltransferase</keyword>